<evidence type="ECO:0000256" key="13">
    <source>
        <dbReference type="HAMAP-Rule" id="MF_01106"/>
    </source>
</evidence>
<feature type="binding site" evidence="13">
    <location>
        <position position="411"/>
    </location>
    <ligand>
        <name>substrate</name>
    </ligand>
</feature>
<evidence type="ECO:0000256" key="4">
    <source>
        <dbReference type="ARBA" id="ARBA00022571"/>
    </source>
</evidence>
<feature type="site" description="Involved in the stabilization of negative charge on the oxyanion by the formation of the oxyanion hole" evidence="13">
    <location>
        <position position="125"/>
    </location>
</feature>
<comment type="subunit">
    <text evidence="3 13">Heterotetramer of two alpha and two beta chains.</text>
</comment>
<feature type="site" description="Involved in the stabilization of negative charge on the oxyanion by the formation of the oxyanion hole" evidence="13">
    <location>
        <position position="126"/>
    </location>
</feature>
<dbReference type="InterPro" id="IPR042195">
    <property type="entry name" value="ArgJ_beta_C"/>
</dbReference>
<evidence type="ECO:0000313" key="14">
    <source>
        <dbReference type="EMBL" id="SDZ23308.1"/>
    </source>
</evidence>
<comment type="pathway">
    <text evidence="13">Amino-acid biosynthesis; L-arginine biosynthesis; N(2)-acetyl-L-ornithine from L-glutamate: step 1/4.</text>
</comment>
<comment type="catalytic activity">
    <reaction evidence="11 13">
        <text>N(2)-acetyl-L-ornithine + L-glutamate = N-acetyl-L-glutamate + L-ornithine</text>
        <dbReference type="Rhea" id="RHEA:15349"/>
        <dbReference type="ChEBI" id="CHEBI:29985"/>
        <dbReference type="ChEBI" id="CHEBI:44337"/>
        <dbReference type="ChEBI" id="CHEBI:46911"/>
        <dbReference type="ChEBI" id="CHEBI:57805"/>
        <dbReference type="EC" id="2.3.1.35"/>
    </reaction>
</comment>
<dbReference type="UniPathway" id="UPA00068">
    <property type="reaction ID" value="UER00106"/>
</dbReference>
<keyword evidence="5 13" id="KW-0028">Amino-acid biosynthesis</keyword>
<evidence type="ECO:0000256" key="10">
    <source>
        <dbReference type="ARBA" id="ARBA00048372"/>
    </source>
</evidence>
<keyword evidence="15" id="KW-1185">Reference proteome</keyword>
<dbReference type="HAMAP" id="MF_01106">
    <property type="entry name" value="ArgJ"/>
    <property type="match status" value="1"/>
</dbReference>
<keyword evidence="9 13" id="KW-0012">Acyltransferase</keyword>
<gene>
    <name evidence="13" type="primary">argJ</name>
    <name evidence="14" type="ORF">SAMN05421736_10840</name>
</gene>
<dbReference type="EMBL" id="FNPI01000008">
    <property type="protein sequence ID" value="SDZ23308.1"/>
    <property type="molecule type" value="Genomic_DNA"/>
</dbReference>
<evidence type="ECO:0000256" key="5">
    <source>
        <dbReference type="ARBA" id="ARBA00022605"/>
    </source>
</evidence>
<dbReference type="InterPro" id="IPR002813">
    <property type="entry name" value="Arg_biosynth_ArgJ"/>
</dbReference>
<feature type="binding site" evidence="13">
    <location>
        <position position="161"/>
    </location>
    <ligand>
        <name>substrate</name>
    </ligand>
</feature>
<evidence type="ECO:0000256" key="3">
    <source>
        <dbReference type="ARBA" id="ARBA00011475"/>
    </source>
</evidence>
<reference evidence="15" key="1">
    <citation type="submission" date="2016-10" db="EMBL/GenBank/DDBJ databases">
        <authorList>
            <person name="Varghese N."/>
            <person name="Submissions S."/>
        </authorList>
    </citation>
    <scope>NUCLEOTIDE SEQUENCE [LARGE SCALE GENOMIC DNA]</scope>
    <source>
        <strain evidence="15">SP</strain>
    </source>
</reference>
<feature type="binding site" evidence="13">
    <location>
        <position position="406"/>
    </location>
    <ligand>
        <name>substrate</name>
    </ligand>
</feature>
<dbReference type="Gene3D" id="3.30.2330.10">
    <property type="entry name" value="arginine biosynthesis bifunctional protein suprefamily"/>
    <property type="match status" value="1"/>
</dbReference>
<dbReference type="FunFam" id="3.60.70.12:FF:000001">
    <property type="entry name" value="Arginine biosynthesis bifunctional protein ArgJ, chloroplastic"/>
    <property type="match status" value="1"/>
</dbReference>
<dbReference type="GO" id="GO:0006592">
    <property type="term" value="P:ornithine biosynthetic process"/>
    <property type="evidence" value="ECO:0007669"/>
    <property type="project" value="TreeGrafter"/>
</dbReference>
<dbReference type="STRING" id="1503961.SAMN05421736_10840"/>
<keyword evidence="13" id="KW-0963">Cytoplasm</keyword>
<evidence type="ECO:0000256" key="8">
    <source>
        <dbReference type="ARBA" id="ARBA00023268"/>
    </source>
</evidence>
<dbReference type="GO" id="GO:0006526">
    <property type="term" value="P:L-arginine biosynthetic process"/>
    <property type="evidence" value="ECO:0007669"/>
    <property type="project" value="UniProtKB-UniRule"/>
</dbReference>
<dbReference type="Pfam" id="PF01960">
    <property type="entry name" value="ArgJ"/>
    <property type="match status" value="1"/>
</dbReference>
<dbReference type="CDD" id="cd02152">
    <property type="entry name" value="OAT"/>
    <property type="match status" value="1"/>
</dbReference>
<dbReference type="FunFam" id="3.10.20.340:FF:000001">
    <property type="entry name" value="Arginine biosynthesis bifunctional protein ArgJ, chloroplastic"/>
    <property type="match status" value="1"/>
</dbReference>
<dbReference type="AlphaFoldDB" id="A0A1H3RDM7"/>
<dbReference type="GO" id="GO:0004042">
    <property type="term" value="F:L-glutamate N-acetyltransferase activity"/>
    <property type="evidence" value="ECO:0007669"/>
    <property type="project" value="UniProtKB-UniRule"/>
</dbReference>
<dbReference type="GO" id="GO:0004358">
    <property type="term" value="F:L-glutamate N-acetyltransferase activity, acting on acetyl-L-ornithine as donor"/>
    <property type="evidence" value="ECO:0007669"/>
    <property type="project" value="UniProtKB-UniRule"/>
</dbReference>
<dbReference type="Gene3D" id="3.60.70.12">
    <property type="entry name" value="L-amino peptidase D-ALA esterase/amidase"/>
    <property type="match status" value="1"/>
</dbReference>
<feature type="chain" id="PRO_5023232082" description="Arginine biosynthesis bifunctional protein ArgJ alpha chain" evidence="13">
    <location>
        <begin position="1"/>
        <end position="197"/>
    </location>
</feature>
<keyword evidence="6 13" id="KW-0808">Transferase</keyword>
<evidence type="ECO:0000256" key="6">
    <source>
        <dbReference type="ARBA" id="ARBA00022679"/>
    </source>
</evidence>
<dbReference type="FunFam" id="3.30.2330.10:FF:000001">
    <property type="entry name" value="Arginine biosynthesis bifunctional protein ArgJ, mitochondrial"/>
    <property type="match status" value="1"/>
</dbReference>
<evidence type="ECO:0000256" key="9">
    <source>
        <dbReference type="ARBA" id="ARBA00023315"/>
    </source>
</evidence>
<evidence type="ECO:0000256" key="11">
    <source>
        <dbReference type="ARBA" id="ARBA00049439"/>
    </source>
</evidence>
<dbReference type="SUPFAM" id="SSF56266">
    <property type="entry name" value="DmpA/ArgJ-like"/>
    <property type="match status" value="1"/>
</dbReference>
<feature type="active site" description="Nucleophile" evidence="13">
    <location>
        <position position="198"/>
    </location>
</feature>
<keyword evidence="4 13" id="KW-0055">Arginine biosynthesis</keyword>
<comment type="catalytic activity">
    <reaction evidence="10 13">
        <text>L-glutamate + acetyl-CoA = N-acetyl-L-glutamate + CoA + H(+)</text>
        <dbReference type="Rhea" id="RHEA:24292"/>
        <dbReference type="ChEBI" id="CHEBI:15378"/>
        <dbReference type="ChEBI" id="CHEBI:29985"/>
        <dbReference type="ChEBI" id="CHEBI:44337"/>
        <dbReference type="ChEBI" id="CHEBI:57287"/>
        <dbReference type="ChEBI" id="CHEBI:57288"/>
        <dbReference type="EC" id="2.3.1.1"/>
    </reaction>
</comment>
<dbReference type="EC" id="2.3.1.35" evidence="13"/>
<dbReference type="NCBIfam" id="NF003802">
    <property type="entry name" value="PRK05388.1"/>
    <property type="match status" value="1"/>
</dbReference>
<organism evidence="14 15">
    <name type="scientific">Evansella caseinilytica</name>
    <dbReference type="NCBI Taxonomy" id="1503961"/>
    <lineage>
        <taxon>Bacteria</taxon>
        <taxon>Bacillati</taxon>
        <taxon>Bacillota</taxon>
        <taxon>Bacilli</taxon>
        <taxon>Bacillales</taxon>
        <taxon>Bacillaceae</taxon>
        <taxon>Evansella</taxon>
    </lineage>
</organism>
<dbReference type="PANTHER" id="PTHR23100:SF0">
    <property type="entry name" value="ARGININE BIOSYNTHESIS BIFUNCTIONAL PROTEIN ARGJ, MITOCHONDRIAL"/>
    <property type="match status" value="1"/>
</dbReference>
<dbReference type="Gene3D" id="3.10.20.340">
    <property type="entry name" value="ArgJ beta chain, C-terminal domain"/>
    <property type="match status" value="1"/>
</dbReference>
<keyword evidence="8 13" id="KW-0511">Multifunctional enzyme</keyword>
<feature type="binding site" evidence="13">
    <location>
        <position position="198"/>
    </location>
    <ligand>
        <name>substrate</name>
    </ligand>
</feature>
<accession>A0A1H3RDM7</accession>
<dbReference type="PANTHER" id="PTHR23100">
    <property type="entry name" value="ARGININE BIOSYNTHESIS BIFUNCTIONAL PROTEIN ARGJ"/>
    <property type="match status" value="1"/>
</dbReference>
<comment type="function">
    <text evidence="12 13">Catalyzes two activities which are involved in the cyclic version of arginine biosynthesis: the synthesis of N-acetylglutamate from glutamate and acetyl-CoA as the acetyl donor, and of ornithine by transacetylation between N(2)-acetylornithine and glutamate.</text>
</comment>
<feature type="binding site" evidence="13">
    <location>
        <position position="284"/>
    </location>
    <ligand>
        <name>substrate</name>
    </ligand>
</feature>
<feature type="binding site" evidence="13">
    <location>
        <position position="187"/>
    </location>
    <ligand>
        <name>substrate</name>
    </ligand>
</feature>
<evidence type="ECO:0000256" key="12">
    <source>
        <dbReference type="ARBA" id="ARBA00054976"/>
    </source>
</evidence>
<feature type="site" description="Cleavage; by autolysis" evidence="13">
    <location>
        <begin position="197"/>
        <end position="198"/>
    </location>
</feature>
<evidence type="ECO:0000313" key="15">
    <source>
        <dbReference type="Proteomes" id="UP000198935"/>
    </source>
</evidence>
<name>A0A1H3RDM7_9BACI</name>
<sequence>MNPMQSVSMKHIELLTNGSVTTPRGFSAGGLHCGIKKRKLDLGWIYSEVPATAAAVYTVNQFQAPPLLVTKESLAHENTIQALLVNSGIANACTGKQGLQDAYEMRQLFSKELGLAEHHVAVASTGLIGTHLPMDRIQQGISQAHAPENQTAERFEKAILTTDTCEKKLAVQCEIDGKLITIGGAAKGSGMIHPNMATMLAFVTTDADVAAESLSVALKQVTNQTFNMITVDGDSSTNDMVLVMANGKAENDTLTEAHPDWETFTGALETVCQSLAKQIAKDGEGATKLVEVLVEGAETVAAARQISKAIISSNLVKTAIYGADPNWGRIVCAIGYSGQPVIPEKVNVSIGPIAVVENGLPLVFDEDEAKEYMMQETVHISVDLQEGSGAATAWGCDLTYDYVKINASYRT</sequence>
<dbReference type="NCBIfam" id="TIGR00120">
    <property type="entry name" value="ArgJ"/>
    <property type="match status" value="1"/>
</dbReference>
<dbReference type="GO" id="GO:0005737">
    <property type="term" value="C:cytoplasm"/>
    <property type="evidence" value="ECO:0007669"/>
    <property type="project" value="UniProtKB-SubCell"/>
</dbReference>
<dbReference type="Proteomes" id="UP000198935">
    <property type="component" value="Unassembled WGS sequence"/>
</dbReference>
<proteinExistence type="inferred from homology"/>
<feature type="chain" id="PRO_5023232083" description="Arginine biosynthesis bifunctional protein ArgJ beta chain" evidence="13">
    <location>
        <begin position="198"/>
        <end position="411"/>
    </location>
</feature>
<dbReference type="InterPro" id="IPR016117">
    <property type="entry name" value="ArgJ-like_dom_sf"/>
</dbReference>
<dbReference type="EC" id="2.3.1.1" evidence="13"/>
<protein>
    <recommendedName>
        <fullName evidence="13">Arginine biosynthesis bifunctional protein ArgJ</fullName>
    </recommendedName>
    <domain>
        <recommendedName>
            <fullName evidence="13">Glutamate N-acetyltransferase</fullName>
            <ecNumber evidence="13">2.3.1.35</ecNumber>
        </recommendedName>
        <alternativeName>
            <fullName evidence="13">Ornithine acetyltransferase</fullName>
            <shortName evidence="13">OATase</shortName>
        </alternativeName>
        <alternativeName>
            <fullName evidence="13">Ornithine transacetylase</fullName>
        </alternativeName>
    </domain>
    <domain>
        <recommendedName>
            <fullName evidence="13">Amino-acid acetyltransferase</fullName>
            <ecNumber evidence="13">2.3.1.1</ecNumber>
        </recommendedName>
        <alternativeName>
            <fullName evidence="13">N-acetylglutamate synthase</fullName>
            <shortName evidence="13">AGSase</shortName>
        </alternativeName>
    </domain>
    <component>
        <recommendedName>
            <fullName evidence="13">Arginine biosynthesis bifunctional protein ArgJ alpha chain</fullName>
        </recommendedName>
    </component>
    <component>
        <recommendedName>
            <fullName evidence="13">Arginine biosynthesis bifunctional protein ArgJ beta chain</fullName>
        </recommendedName>
    </component>
</protein>
<evidence type="ECO:0000256" key="2">
    <source>
        <dbReference type="ARBA" id="ARBA00006774"/>
    </source>
</evidence>
<evidence type="ECO:0000256" key="1">
    <source>
        <dbReference type="ARBA" id="ARBA00004496"/>
    </source>
</evidence>
<keyword evidence="7 13" id="KW-0068">Autocatalytic cleavage</keyword>
<comment type="similarity">
    <text evidence="2 13">Belongs to the ArgJ family.</text>
</comment>
<evidence type="ECO:0000256" key="7">
    <source>
        <dbReference type="ARBA" id="ARBA00022813"/>
    </source>
</evidence>
<comment type="subcellular location">
    <subcellularLocation>
        <location evidence="1 13">Cytoplasm</location>
    </subcellularLocation>
</comment>
<comment type="pathway">
    <text evidence="13">Amino-acid biosynthesis; L-arginine biosynthesis; L-ornithine and N-acetyl-L-glutamate from L-glutamate and N(2)-acetyl-L-ornithine (cyclic): step 1/1.</text>
</comment>